<keyword evidence="4 7" id="KW-0645">Protease</keyword>
<name>A0A6M1T1X4_9BACT</name>
<dbReference type="RefSeq" id="WP_165140040.1">
    <property type="nucleotide sequence ID" value="NZ_JAALLT010000002.1"/>
</dbReference>
<feature type="region of interest" description="Disordered" evidence="9">
    <location>
        <begin position="1031"/>
        <end position="1053"/>
    </location>
</feature>
<dbReference type="PROSITE" id="PS50106">
    <property type="entry name" value="PDZ"/>
    <property type="match status" value="1"/>
</dbReference>
<dbReference type="InterPro" id="IPR036034">
    <property type="entry name" value="PDZ_sf"/>
</dbReference>
<feature type="compositionally biased region" description="Acidic residues" evidence="9">
    <location>
        <begin position="551"/>
        <end position="564"/>
    </location>
</feature>
<feature type="active site" description="Charge relay system" evidence="8">
    <location>
        <position position="1030"/>
    </location>
</feature>
<comment type="function">
    <text evidence="7">Degrades oligopeptides.</text>
</comment>
<dbReference type="SUPFAM" id="SSF50156">
    <property type="entry name" value="PDZ domain-like"/>
    <property type="match status" value="1"/>
</dbReference>
<dbReference type="InterPro" id="IPR001478">
    <property type="entry name" value="PDZ"/>
</dbReference>
<keyword evidence="3 7" id="KW-0963">Cytoplasm</keyword>
<evidence type="ECO:0000256" key="2">
    <source>
        <dbReference type="ARBA" id="ARBA00008524"/>
    </source>
</evidence>
<keyword evidence="5 7" id="KW-0378">Hydrolase</keyword>
<accession>A0A6M1T1X4</accession>
<evidence type="ECO:0000256" key="7">
    <source>
        <dbReference type="PIRNR" id="PIRNR036421"/>
    </source>
</evidence>
<dbReference type="Pfam" id="PF26549">
    <property type="entry name" value="Tricorn_N"/>
    <property type="match status" value="1"/>
</dbReference>
<gene>
    <name evidence="12" type="ORF">G3570_05300</name>
</gene>
<evidence type="ECO:0000256" key="8">
    <source>
        <dbReference type="PIRSR" id="PIRSR036421-1"/>
    </source>
</evidence>
<dbReference type="GO" id="GO:0006508">
    <property type="term" value="P:proteolysis"/>
    <property type="evidence" value="ECO:0007669"/>
    <property type="project" value="UniProtKB-UniRule"/>
</dbReference>
<comment type="caution">
    <text evidence="12">The sequence shown here is derived from an EMBL/GenBank/DDBJ whole genome shotgun (WGS) entry which is preliminary data.</text>
</comment>
<dbReference type="Pfam" id="PF03572">
    <property type="entry name" value="Peptidase_S41"/>
    <property type="match status" value="1"/>
</dbReference>
<feature type="domain" description="PDZ" evidence="11">
    <location>
        <begin position="752"/>
        <end position="843"/>
    </location>
</feature>
<reference evidence="12 13" key="1">
    <citation type="submission" date="2020-02" db="EMBL/GenBank/DDBJ databases">
        <title>Balneolaceae bacterium YR4-1, complete genome.</title>
        <authorList>
            <person name="Li Y."/>
            <person name="Wu S."/>
        </authorList>
    </citation>
    <scope>NUCLEOTIDE SEQUENCE [LARGE SCALE GENOMIC DNA]</scope>
    <source>
        <strain evidence="12 13">YR4-1</strain>
    </source>
</reference>
<dbReference type="AlphaFoldDB" id="A0A6M1T1X4"/>
<dbReference type="Gene3D" id="2.120.10.60">
    <property type="entry name" value="Tricorn protease N-terminal domain"/>
    <property type="match status" value="1"/>
</dbReference>
<proteinExistence type="inferred from homology"/>
<feature type="chain" id="PRO_5026817922" description="Tricorn protease homolog" evidence="10">
    <location>
        <begin position="22"/>
        <end position="1069"/>
    </location>
</feature>
<sequence length="1069" mass="121159">MKYLVSIVAFLLLSGLQSLQAQDEIILARQPAINPEGTMVTFSYQGDIWTVPYNGGEARRLTVHEAYESAPRWSPDGESIAFSAGRFGNDDIFVIPAKGGQSERITYYSGGDDLWDWTSDDRLLFTSNRTFQQVEWDSEIQHVSSDGGTPTRFLNAVGDMPSMSPNGRYVAFVRGSCRISREEYNGPADLDIWIHDTREDTYMQLTDNSVNDFLPRWKDDGTLYFISARSGRYNIYEQNISSNGTASGTPVARTNFEEDGVRHFDVAGNGNLVFEQKTALYTLAEGASNPSKLNIALSSDYRFYPTEHETFTGDIEGYEVSPNDKYTAMTIRGEIFVRENDKEKQKSVNLSDHPYRDRSVSWLNDSTVVFTSDRNGQYDIYLARSSDENKPDIFKSLKHELIRVTNTEGDEMNPIISPDGKKIVYQVGRGTLITADISNDGELTNRKTLLDGWSTPGGISWSPDSKWLAYSLDDLYFNSEIYIHAADNSMDPVNVSMHPKGDYNPVWSRDGSKLGFMSSRNNGDYDIWFAWLTEEDWLKTEEDREEGYYFDSEEKEEESEEEEEKKEVEPIQIDFENIHERLWQVTSMPGNESNLVISEDGETFYFTANDPAADGSDLFSIKFDRSESKQLTQDGQNPYGLTLGPDGKKLYALKRGSFFEVDPGGDFTPLPFRASMVINHEEENKQVFEEAWSALNQGFYDPEFHGDNWDALRDKYKPWALAASTSQDFRYMFNWMLGQLNASHMGLYGSNPEETQNERTGLLGIGVEPADNGVRITKVVKNSPADREQSKLYEGELITHVEGLPISSGTNFYSYFVNDASEQILLRVQNSDGESREVVIRPTNSLSDELYEEWIDSREKLTEEYSNGRLGYIHVEGMNWPSFERFERELMAQGHDKEGIVIDVRWNGGGWTTDYLMTVLNVKQHAYTVPRGATPDLDENHEQFREYYPFSERLPLSWWTKPSVAMANESSYSNAEIFSHAFKTLGVGKLVGMPTFGAVISTGGMGLLDGSFVRMPFRAWYVKATDKNMENGPAYPDVTVDNAPDSKAKGEDPQLRRAVEVLLEQIDSE</sequence>
<feature type="signal peptide" evidence="10">
    <location>
        <begin position="1"/>
        <end position="21"/>
    </location>
</feature>
<evidence type="ECO:0000313" key="13">
    <source>
        <dbReference type="Proteomes" id="UP000473278"/>
    </source>
</evidence>
<keyword evidence="13" id="KW-1185">Reference proteome</keyword>
<evidence type="ECO:0000256" key="9">
    <source>
        <dbReference type="SAM" id="MobiDB-lite"/>
    </source>
</evidence>
<dbReference type="InterPro" id="IPR011042">
    <property type="entry name" value="6-blade_b-propeller_TolB-like"/>
</dbReference>
<feature type="region of interest" description="Disordered" evidence="9">
    <location>
        <begin position="544"/>
        <end position="568"/>
    </location>
</feature>
<dbReference type="GO" id="GO:0005737">
    <property type="term" value="C:cytoplasm"/>
    <property type="evidence" value="ECO:0007669"/>
    <property type="project" value="UniProtKB-SubCell"/>
</dbReference>
<dbReference type="SUPFAM" id="SSF82171">
    <property type="entry name" value="DPP6 N-terminal domain-like"/>
    <property type="match status" value="1"/>
</dbReference>
<dbReference type="EC" id="3.4.21.-" evidence="7"/>
<evidence type="ECO:0000256" key="6">
    <source>
        <dbReference type="ARBA" id="ARBA00022825"/>
    </source>
</evidence>
<dbReference type="InterPro" id="IPR028204">
    <property type="entry name" value="Tricorn_C1"/>
</dbReference>
<dbReference type="InterPro" id="IPR029045">
    <property type="entry name" value="ClpP/crotonase-like_dom_sf"/>
</dbReference>
<dbReference type="CDD" id="cd07562">
    <property type="entry name" value="Peptidase_S41_TRI"/>
    <property type="match status" value="1"/>
</dbReference>
<dbReference type="EMBL" id="JAALLT010000002">
    <property type="protein sequence ID" value="NGP76035.1"/>
    <property type="molecule type" value="Genomic_DNA"/>
</dbReference>
<dbReference type="InterPro" id="IPR012393">
    <property type="entry name" value="Tricorn_protease"/>
</dbReference>
<dbReference type="Proteomes" id="UP000473278">
    <property type="component" value="Unassembled WGS sequence"/>
</dbReference>
<dbReference type="PANTHER" id="PTHR43253">
    <property type="entry name" value="TRICORN PROTEASE HOMOLOG 2-RELATED"/>
    <property type="match status" value="1"/>
</dbReference>
<evidence type="ECO:0000259" key="11">
    <source>
        <dbReference type="PROSITE" id="PS50106"/>
    </source>
</evidence>
<evidence type="ECO:0000313" key="12">
    <source>
        <dbReference type="EMBL" id="NGP76035.1"/>
    </source>
</evidence>
<feature type="compositionally biased region" description="Basic and acidic residues" evidence="9">
    <location>
        <begin position="1044"/>
        <end position="1053"/>
    </location>
</feature>
<dbReference type="PANTHER" id="PTHR43253:SF1">
    <property type="entry name" value="TRICORN PROTEASE HOMOLOG 2-RELATED"/>
    <property type="match status" value="1"/>
</dbReference>
<dbReference type="PIRSF" id="PIRSF036421">
    <property type="entry name" value="Tricorn_protease"/>
    <property type="match status" value="1"/>
</dbReference>
<evidence type="ECO:0000256" key="1">
    <source>
        <dbReference type="ARBA" id="ARBA00004496"/>
    </source>
</evidence>
<feature type="active site" description="Nucleophile" evidence="8">
    <location>
        <position position="973"/>
    </location>
</feature>
<dbReference type="InterPro" id="IPR029414">
    <property type="entry name" value="Tricorn_PDZ"/>
</dbReference>
<keyword evidence="10" id="KW-0732">Signal</keyword>
<protein>
    <recommendedName>
        <fullName evidence="7">Tricorn protease homolog</fullName>
        <ecNumber evidence="7">3.4.21.-</ecNumber>
    </recommendedName>
</protein>
<dbReference type="Pfam" id="PF14684">
    <property type="entry name" value="Tricorn_C1"/>
    <property type="match status" value="1"/>
</dbReference>
<dbReference type="InterPro" id="IPR005151">
    <property type="entry name" value="Tail-specific_protease"/>
</dbReference>
<feature type="active site" description="Charge relay system" evidence="8">
    <location>
        <position position="744"/>
    </location>
</feature>
<evidence type="ECO:0000256" key="5">
    <source>
        <dbReference type="ARBA" id="ARBA00022801"/>
    </source>
</evidence>
<evidence type="ECO:0000256" key="4">
    <source>
        <dbReference type="ARBA" id="ARBA00022670"/>
    </source>
</evidence>
<evidence type="ECO:0000256" key="3">
    <source>
        <dbReference type="ARBA" id="ARBA00022490"/>
    </source>
</evidence>
<keyword evidence="6 7" id="KW-0720">Serine protease</keyword>
<dbReference type="Pfam" id="PF26550">
    <property type="entry name" value="Tricorn_2nd"/>
    <property type="match status" value="1"/>
</dbReference>
<dbReference type="SUPFAM" id="SSF52096">
    <property type="entry name" value="ClpP/crotonase"/>
    <property type="match status" value="1"/>
</dbReference>
<dbReference type="Gene3D" id="3.30.750.44">
    <property type="match status" value="1"/>
</dbReference>
<comment type="subcellular location">
    <subcellularLocation>
        <location evidence="1 7">Cytoplasm</location>
    </subcellularLocation>
</comment>
<evidence type="ECO:0000256" key="10">
    <source>
        <dbReference type="SAM" id="SignalP"/>
    </source>
</evidence>
<dbReference type="SMART" id="SM00245">
    <property type="entry name" value="TSPc"/>
    <property type="match status" value="1"/>
</dbReference>
<dbReference type="Gene3D" id="2.30.42.10">
    <property type="match status" value="1"/>
</dbReference>
<dbReference type="GO" id="GO:0008236">
    <property type="term" value="F:serine-type peptidase activity"/>
    <property type="evidence" value="ECO:0007669"/>
    <property type="project" value="UniProtKB-UniRule"/>
</dbReference>
<dbReference type="SUPFAM" id="SSF69304">
    <property type="entry name" value="Tricorn protease N-terminal domain"/>
    <property type="match status" value="1"/>
</dbReference>
<comment type="similarity">
    <text evidence="2 7">Belongs to the peptidase S41B family.</text>
</comment>
<dbReference type="Gene3D" id="3.90.226.10">
    <property type="entry name" value="2-enoyl-CoA Hydratase, Chain A, domain 1"/>
    <property type="match status" value="1"/>
</dbReference>
<dbReference type="Gene3D" id="2.120.10.30">
    <property type="entry name" value="TolB, C-terminal domain"/>
    <property type="match status" value="3"/>
</dbReference>
<dbReference type="Pfam" id="PF14685">
    <property type="entry name" value="PDZ_Tricorn"/>
    <property type="match status" value="1"/>
</dbReference>
<organism evidence="12 13">
    <name type="scientific">Halalkalibaculum roseum</name>
    <dbReference type="NCBI Taxonomy" id="2709311"/>
    <lineage>
        <taxon>Bacteria</taxon>
        <taxon>Pseudomonadati</taxon>
        <taxon>Balneolota</taxon>
        <taxon>Balneolia</taxon>
        <taxon>Balneolales</taxon>
        <taxon>Balneolaceae</taxon>
        <taxon>Halalkalibaculum</taxon>
    </lineage>
</organism>